<dbReference type="OrthoDB" id="6343638at2759"/>
<evidence type="ECO:0000313" key="3">
    <source>
        <dbReference type="EMBL" id="CAD7276930.1"/>
    </source>
</evidence>
<protein>
    <recommendedName>
        <fullName evidence="2">Ig-like domain-containing protein</fullName>
    </recommendedName>
</protein>
<gene>
    <name evidence="3" type="ORF">NMOB1V02_LOCUS4673</name>
</gene>
<accession>A0A7R9BME7</accession>
<feature type="compositionally biased region" description="Low complexity" evidence="1">
    <location>
        <begin position="1"/>
        <end position="26"/>
    </location>
</feature>
<keyword evidence="4" id="KW-1185">Reference proteome</keyword>
<dbReference type="InterPro" id="IPR007110">
    <property type="entry name" value="Ig-like_dom"/>
</dbReference>
<proteinExistence type="predicted"/>
<dbReference type="InterPro" id="IPR013783">
    <property type="entry name" value="Ig-like_fold"/>
</dbReference>
<dbReference type="InterPro" id="IPR013151">
    <property type="entry name" value="Immunoglobulin_dom"/>
</dbReference>
<organism evidence="3">
    <name type="scientific">Notodromas monacha</name>
    <dbReference type="NCBI Taxonomy" id="399045"/>
    <lineage>
        <taxon>Eukaryota</taxon>
        <taxon>Metazoa</taxon>
        <taxon>Ecdysozoa</taxon>
        <taxon>Arthropoda</taxon>
        <taxon>Crustacea</taxon>
        <taxon>Oligostraca</taxon>
        <taxon>Ostracoda</taxon>
        <taxon>Podocopa</taxon>
        <taxon>Podocopida</taxon>
        <taxon>Cypridocopina</taxon>
        <taxon>Cypridoidea</taxon>
        <taxon>Cyprididae</taxon>
        <taxon>Notodromas</taxon>
    </lineage>
</organism>
<evidence type="ECO:0000259" key="2">
    <source>
        <dbReference type="PROSITE" id="PS50835"/>
    </source>
</evidence>
<feature type="region of interest" description="Disordered" evidence="1">
    <location>
        <begin position="1"/>
        <end position="34"/>
    </location>
</feature>
<dbReference type="EMBL" id="OA882786">
    <property type="protein sequence ID" value="CAD7276930.1"/>
    <property type="molecule type" value="Genomic_DNA"/>
</dbReference>
<feature type="domain" description="Ig-like" evidence="2">
    <location>
        <begin position="1"/>
        <end position="61"/>
    </location>
</feature>
<reference evidence="3" key="1">
    <citation type="submission" date="2020-11" db="EMBL/GenBank/DDBJ databases">
        <authorList>
            <person name="Tran Van P."/>
        </authorList>
    </citation>
    <scope>NUCLEOTIDE SEQUENCE</scope>
</reference>
<dbReference type="EMBL" id="CAJPEX010000749">
    <property type="protein sequence ID" value="CAG0917082.1"/>
    <property type="molecule type" value="Genomic_DNA"/>
</dbReference>
<evidence type="ECO:0000256" key="1">
    <source>
        <dbReference type="SAM" id="MobiDB-lite"/>
    </source>
</evidence>
<sequence>MAPSWSSTATSSSSSATAAGVDSSDSGRMRTTSTLTITQARHSDAGNYTCAARNAKSSSVTVFVSEQGDTQASMERRSNSGNMLRASLLWCIGSIKIINLLISRIVPR</sequence>
<dbReference type="InterPro" id="IPR036179">
    <property type="entry name" value="Ig-like_dom_sf"/>
</dbReference>
<dbReference type="SUPFAM" id="SSF48726">
    <property type="entry name" value="Immunoglobulin"/>
    <property type="match status" value="1"/>
</dbReference>
<dbReference type="PROSITE" id="PS50835">
    <property type="entry name" value="IG_LIKE"/>
    <property type="match status" value="1"/>
</dbReference>
<dbReference type="AlphaFoldDB" id="A0A7R9BME7"/>
<name>A0A7R9BME7_9CRUS</name>
<evidence type="ECO:0000313" key="4">
    <source>
        <dbReference type="Proteomes" id="UP000678499"/>
    </source>
</evidence>
<dbReference type="Pfam" id="PF00047">
    <property type="entry name" value="ig"/>
    <property type="match status" value="1"/>
</dbReference>
<dbReference type="Gene3D" id="2.60.40.10">
    <property type="entry name" value="Immunoglobulins"/>
    <property type="match status" value="1"/>
</dbReference>
<dbReference type="Proteomes" id="UP000678499">
    <property type="component" value="Unassembled WGS sequence"/>
</dbReference>